<dbReference type="Proteomes" id="UP000316426">
    <property type="component" value="Chromosome"/>
</dbReference>
<feature type="coiled-coil region" evidence="1">
    <location>
        <begin position="156"/>
        <end position="190"/>
    </location>
</feature>
<keyword evidence="3" id="KW-1185">Reference proteome</keyword>
<organism evidence="2 3">
    <name type="scientific">Botrimarina mediterranea</name>
    <dbReference type="NCBI Taxonomy" id="2528022"/>
    <lineage>
        <taxon>Bacteria</taxon>
        <taxon>Pseudomonadati</taxon>
        <taxon>Planctomycetota</taxon>
        <taxon>Planctomycetia</taxon>
        <taxon>Pirellulales</taxon>
        <taxon>Lacipirellulaceae</taxon>
        <taxon>Botrimarina</taxon>
    </lineage>
</organism>
<feature type="coiled-coil region" evidence="1">
    <location>
        <begin position="63"/>
        <end position="104"/>
    </location>
</feature>
<reference evidence="2 3" key="1">
    <citation type="submission" date="2019-02" db="EMBL/GenBank/DDBJ databases">
        <title>Deep-cultivation of Planctomycetes and their phenomic and genomic characterization uncovers novel biology.</title>
        <authorList>
            <person name="Wiegand S."/>
            <person name="Jogler M."/>
            <person name="Boedeker C."/>
            <person name="Pinto D."/>
            <person name="Vollmers J."/>
            <person name="Rivas-Marin E."/>
            <person name="Kohn T."/>
            <person name="Peeters S.H."/>
            <person name="Heuer A."/>
            <person name="Rast P."/>
            <person name="Oberbeckmann S."/>
            <person name="Bunk B."/>
            <person name="Jeske O."/>
            <person name="Meyerdierks A."/>
            <person name="Storesund J.E."/>
            <person name="Kallscheuer N."/>
            <person name="Luecker S."/>
            <person name="Lage O.M."/>
            <person name="Pohl T."/>
            <person name="Merkel B.J."/>
            <person name="Hornburger P."/>
            <person name="Mueller R.-W."/>
            <person name="Bruemmer F."/>
            <person name="Labrenz M."/>
            <person name="Spormann A.M."/>
            <person name="Op den Camp H."/>
            <person name="Overmann J."/>
            <person name="Amann R."/>
            <person name="Jetten M.S.M."/>
            <person name="Mascher T."/>
            <person name="Medema M.H."/>
            <person name="Devos D.P."/>
            <person name="Kaster A.-K."/>
            <person name="Ovreas L."/>
            <person name="Rohde M."/>
            <person name="Galperin M.Y."/>
            <person name="Jogler C."/>
        </authorList>
    </citation>
    <scope>NUCLEOTIDE SEQUENCE [LARGE SCALE GENOMIC DNA]</scope>
    <source>
        <strain evidence="2 3">Spa11</strain>
    </source>
</reference>
<name>A0A518KES8_9BACT</name>
<dbReference type="EMBL" id="CP036349">
    <property type="protein sequence ID" value="QDV76290.1"/>
    <property type="molecule type" value="Genomic_DNA"/>
</dbReference>
<dbReference type="KEGG" id="bmei:Spa11_45200"/>
<proteinExistence type="predicted"/>
<gene>
    <name evidence="2" type="ORF">Spa11_45200</name>
</gene>
<dbReference type="RefSeq" id="WP_145116742.1">
    <property type="nucleotide sequence ID" value="NZ_CP036349.1"/>
</dbReference>
<protein>
    <submittedName>
        <fullName evidence="2">Uncharacterized protein</fullName>
    </submittedName>
</protein>
<keyword evidence="1" id="KW-0175">Coiled coil</keyword>
<accession>A0A518KES8</accession>
<sequence>MIKTVVVSTLLVGLVGGLTFGSNALSYLSTAFHRTTARVERAVPVEFQLDRARQMVRDLAPEVRHSMEVIAKEEIELERLAEQIDSADEKAEKSKREIMQLQSDLSTDRDVFRYAGHSYDRSEVTEDLSRRFTRHKVADETLEHLRDMQQARKANLDAARQKLTAMIAAQKELETDIMNLEAKRQLVEVAQASSDVVALDESQLSRAKGLIADIRSRLDVASKLANADTTFPGEIQLDPAESEDVQQQVAAYFDLESDNAMVSAKKDGKVAAISATIQLD</sequence>
<dbReference type="AlphaFoldDB" id="A0A518KES8"/>
<evidence type="ECO:0000313" key="2">
    <source>
        <dbReference type="EMBL" id="QDV76290.1"/>
    </source>
</evidence>
<evidence type="ECO:0000256" key="1">
    <source>
        <dbReference type="SAM" id="Coils"/>
    </source>
</evidence>
<evidence type="ECO:0000313" key="3">
    <source>
        <dbReference type="Proteomes" id="UP000316426"/>
    </source>
</evidence>